<dbReference type="InterPro" id="IPR036942">
    <property type="entry name" value="Beta-barrel_TonB_sf"/>
</dbReference>
<feature type="signal peptide" evidence="12">
    <location>
        <begin position="1"/>
        <end position="26"/>
    </location>
</feature>
<evidence type="ECO:0000313" key="16">
    <source>
        <dbReference type="Proteomes" id="UP000216339"/>
    </source>
</evidence>
<feature type="domain" description="TonB-dependent receptor-like beta-barrel" evidence="13">
    <location>
        <begin position="361"/>
        <end position="851"/>
    </location>
</feature>
<evidence type="ECO:0000256" key="2">
    <source>
        <dbReference type="ARBA" id="ARBA00022448"/>
    </source>
</evidence>
<evidence type="ECO:0000259" key="13">
    <source>
        <dbReference type="Pfam" id="PF00593"/>
    </source>
</evidence>
<keyword evidence="2 10" id="KW-0813">Transport</keyword>
<evidence type="ECO:0000256" key="11">
    <source>
        <dbReference type="RuleBase" id="RU003357"/>
    </source>
</evidence>
<dbReference type="Gene3D" id="2.170.130.10">
    <property type="entry name" value="TonB-dependent receptor, plug domain"/>
    <property type="match status" value="1"/>
</dbReference>
<dbReference type="AlphaFoldDB" id="A0A271J0W3"/>
<evidence type="ECO:0000256" key="12">
    <source>
        <dbReference type="SAM" id="SignalP"/>
    </source>
</evidence>
<dbReference type="InterPro" id="IPR008969">
    <property type="entry name" value="CarboxyPept-like_regulatory"/>
</dbReference>
<dbReference type="PROSITE" id="PS52016">
    <property type="entry name" value="TONB_DEPENDENT_REC_3"/>
    <property type="match status" value="1"/>
</dbReference>
<evidence type="ECO:0000256" key="8">
    <source>
        <dbReference type="ARBA" id="ARBA00023170"/>
    </source>
</evidence>
<dbReference type="GO" id="GO:0009279">
    <property type="term" value="C:cell outer membrane"/>
    <property type="evidence" value="ECO:0007669"/>
    <property type="project" value="UniProtKB-SubCell"/>
</dbReference>
<dbReference type="PANTHER" id="PTHR30069">
    <property type="entry name" value="TONB-DEPENDENT OUTER MEMBRANE RECEPTOR"/>
    <property type="match status" value="1"/>
</dbReference>
<keyword evidence="7 10" id="KW-0472">Membrane</keyword>
<accession>A0A271J0W3</accession>
<keyword evidence="9 10" id="KW-0998">Cell outer membrane</keyword>
<keyword evidence="5 12" id="KW-0732">Signal</keyword>
<evidence type="ECO:0000256" key="1">
    <source>
        <dbReference type="ARBA" id="ARBA00004571"/>
    </source>
</evidence>
<keyword evidence="3 10" id="KW-1134">Transmembrane beta strand</keyword>
<name>A0A271J0W3_9BACT</name>
<sequence>MSSRPIRTLVLTLLAAVVALGSSASAQSPGKLAGRVVDNTGEPLVGASVLVEGTTLGASTDADGYYFILQVRPGTYTLRVSYIGFGTKVVEGAVVEVDKTTTIDVTLGEAVVAGEEVVVRAERPLVEPARTTTTAVLESKALSELPIVNIQDAINLQAGVSDGHFRGGRIGEVAYLVNGVPINNAFNGQQAFEVEQNMVESLEVISGVFNAEYGQALSGVVNITTKGVPSEWNAQVLSYVGSLASTREIEFVSRTTDPGTGLSTSDFESERVSYMDAAAFPNLQDYQVSLGGPLMERRLGFQLSGRYLEDNSYYLGRDLFSPGDLSFGLNSGLPDSLWSISSTGDGDFVPMNRTQRLSLNGNLSFDVTDALRLSYDGFYQGGTYYPFSHDRKYVPRGLNPTDFVNHTHIAAARYTLGRSAFVNLSYSFLYDDTDVELYDAPTDERYVREELGQLAGANAFQVAGNDLYTNWLRTETQTVVGSYTHQLNRVHLMKAGFQGRFHRIDNRYFGIEIPETGEAGPDISESPYEDDQLSTTPTEWAAYVQDKIELGRMIINAGLRFDYFDPDYEIPVDWTQAGLERIPNPEAPADSISNRTQADIEYQVSPRFGIAFPISSTGVMRFSAGLFFQIPNFGLLYSNPEYEVNPQSATTQFGNPNLKPERTLAFELGLQQGLTDDIGVDVTIFAKDIRNLVGQEIIRDPRGDFAIRWINTDYGNVRGVTFSLFKRGRSALNGSLDYTLQFAQGTASSPGEAFARQQDGLPPILTLVRLNWDRRHILNGTITYAPSPTTSITAVGRFQSGTPYTTVRNFVRSPVTNNADRPLTFVTDLRAYYKPPFVPVDASLFLQVQNLFDSVIQQNVYSDSGRADETINLSLFNNVRVGGLNTLDEYYYRQDFYGSPRRVSVGLRVDL</sequence>
<dbReference type="InterPro" id="IPR012910">
    <property type="entry name" value="Plug_dom"/>
</dbReference>
<dbReference type="Gene3D" id="2.60.40.1120">
    <property type="entry name" value="Carboxypeptidase-like, regulatory domain"/>
    <property type="match status" value="1"/>
</dbReference>
<dbReference type="InterPro" id="IPR000531">
    <property type="entry name" value="Beta-barrel_TonB"/>
</dbReference>
<dbReference type="PANTHER" id="PTHR30069:SF29">
    <property type="entry name" value="HEMOGLOBIN AND HEMOGLOBIN-HAPTOGLOBIN-BINDING PROTEIN 1-RELATED"/>
    <property type="match status" value="1"/>
</dbReference>
<evidence type="ECO:0000256" key="4">
    <source>
        <dbReference type="ARBA" id="ARBA00022692"/>
    </source>
</evidence>
<dbReference type="Pfam" id="PF00593">
    <property type="entry name" value="TonB_dep_Rec_b-barrel"/>
    <property type="match status" value="1"/>
</dbReference>
<dbReference type="SUPFAM" id="SSF56935">
    <property type="entry name" value="Porins"/>
    <property type="match status" value="1"/>
</dbReference>
<dbReference type="Gene3D" id="2.40.170.20">
    <property type="entry name" value="TonB-dependent receptor, beta-barrel domain"/>
    <property type="match status" value="1"/>
</dbReference>
<dbReference type="InterPro" id="IPR037066">
    <property type="entry name" value="Plug_dom_sf"/>
</dbReference>
<keyword evidence="4 10" id="KW-0812">Transmembrane</keyword>
<comment type="similarity">
    <text evidence="10 11">Belongs to the TonB-dependent receptor family.</text>
</comment>
<evidence type="ECO:0000256" key="7">
    <source>
        <dbReference type="ARBA" id="ARBA00023136"/>
    </source>
</evidence>
<evidence type="ECO:0000259" key="14">
    <source>
        <dbReference type="Pfam" id="PF07715"/>
    </source>
</evidence>
<gene>
    <name evidence="15" type="ORF">BSZ37_12190</name>
</gene>
<evidence type="ECO:0000256" key="5">
    <source>
        <dbReference type="ARBA" id="ARBA00022729"/>
    </source>
</evidence>
<comment type="caution">
    <text evidence="15">The sequence shown here is derived from an EMBL/GenBank/DDBJ whole genome shotgun (WGS) entry which is preliminary data.</text>
</comment>
<dbReference type="EMBL" id="MQWD01000001">
    <property type="protein sequence ID" value="PAP77132.1"/>
    <property type="molecule type" value="Genomic_DNA"/>
</dbReference>
<evidence type="ECO:0008006" key="17">
    <source>
        <dbReference type="Google" id="ProtNLM"/>
    </source>
</evidence>
<feature type="chain" id="PRO_5012334515" description="TonB-dependent receptor" evidence="12">
    <location>
        <begin position="27"/>
        <end position="911"/>
    </location>
</feature>
<feature type="domain" description="TonB-dependent receptor plug" evidence="14">
    <location>
        <begin position="133"/>
        <end position="220"/>
    </location>
</feature>
<keyword evidence="16" id="KW-1185">Reference proteome</keyword>
<evidence type="ECO:0000256" key="3">
    <source>
        <dbReference type="ARBA" id="ARBA00022452"/>
    </source>
</evidence>
<dbReference type="RefSeq" id="WP_095510798.1">
    <property type="nucleotide sequence ID" value="NZ_MQWD01000001.1"/>
</dbReference>
<dbReference type="SUPFAM" id="SSF49464">
    <property type="entry name" value="Carboxypeptidase regulatory domain-like"/>
    <property type="match status" value="1"/>
</dbReference>
<dbReference type="OrthoDB" id="9758472at2"/>
<evidence type="ECO:0000256" key="6">
    <source>
        <dbReference type="ARBA" id="ARBA00023077"/>
    </source>
</evidence>
<dbReference type="InterPro" id="IPR039426">
    <property type="entry name" value="TonB-dep_rcpt-like"/>
</dbReference>
<dbReference type="GO" id="GO:0044718">
    <property type="term" value="P:siderophore transmembrane transport"/>
    <property type="evidence" value="ECO:0007669"/>
    <property type="project" value="TreeGrafter"/>
</dbReference>
<dbReference type="Pfam" id="PF07715">
    <property type="entry name" value="Plug"/>
    <property type="match status" value="1"/>
</dbReference>
<dbReference type="Proteomes" id="UP000216339">
    <property type="component" value="Unassembled WGS sequence"/>
</dbReference>
<organism evidence="15 16">
    <name type="scientific">Rubrivirga marina</name>
    <dbReference type="NCBI Taxonomy" id="1196024"/>
    <lineage>
        <taxon>Bacteria</taxon>
        <taxon>Pseudomonadati</taxon>
        <taxon>Rhodothermota</taxon>
        <taxon>Rhodothermia</taxon>
        <taxon>Rhodothermales</taxon>
        <taxon>Rubricoccaceae</taxon>
        <taxon>Rubrivirga</taxon>
    </lineage>
</organism>
<comment type="subcellular location">
    <subcellularLocation>
        <location evidence="1 10">Cell outer membrane</location>
        <topology evidence="1 10">Multi-pass membrane protein</topology>
    </subcellularLocation>
</comment>
<proteinExistence type="inferred from homology"/>
<dbReference type="Pfam" id="PF13620">
    <property type="entry name" value="CarboxypepD_reg"/>
    <property type="match status" value="1"/>
</dbReference>
<keyword evidence="6 11" id="KW-0798">TonB box</keyword>
<evidence type="ECO:0000313" key="15">
    <source>
        <dbReference type="EMBL" id="PAP77132.1"/>
    </source>
</evidence>
<dbReference type="GO" id="GO:0015344">
    <property type="term" value="F:siderophore uptake transmembrane transporter activity"/>
    <property type="evidence" value="ECO:0007669"/>
    <property type="project" value="TreeGrafter"/>
</dbReference>
<evidence type="ECO:0000256" key="9">
    <source>
        <dbReference type="ARBA" id="ARBA00023237"/>
    </source>
</evidence>
<protein>
    <recommendedName>
        <fullName evidence="17">TonB-dependent receptor</fullName>
    </recommendedName>
</protein>
<reference evidence="15 16" key="1">
    <citation type="submission" date="2016-11" db="EMBL/GenBank/DDBJ databases">
        <title>Study of marine rhodopsin-containing bacteria.</title>
        <authorList>
            <person name="Yoshizawa S."/>
            <person name="Kumagai Y."/>
            <person name="Kogure K."/>
        </authorList>
    </citation>
    <scope>NUCLEOTIDE SEQUENCE [LARGE SCALE GENOMIC DNA]</scope>
    <source>
        <strain evidence="15 16">SAORIC-28</strain>
    </source>
</reference>
<keyword evidence="8" id="KW-0675">Receptor</keyword>
<evidence type="ECO:0000256" key="10">
    <source>
        <dbReference type="PROSITE-ProRule" id="PRU01360"/>
    </source>
</evidence>